<feature type="compositionally biased region" description="Polar residues" evidence="1">
    <location>
        <begin position="86"/>
        <end position="95"/>
    </location>
</feature>
<dbReference type="Proteomes" id="UP001224775">
    <property type="component" value="Unassembled WGS sequence"/>
</dbReference>
<feature type="region of interest" description="Disordered" evidence="1">
    <location>
        <begin position="839"/>
        <end position="880"/>
    </location>
</feature>
<comment type="caution">
    <text evidence="4">The sequence shown here is derived from an EMBL/GenBank/DDBJ whole genome shotgun (WGS) entry which is preliminary data.</text>
</comment>
<feature type="compositionally biased region" description="Basic residues" evidence="1">
    <location>
        <begin position="386"/>
        <end position="396"/>
    </location>
</feature>
<feature type="compositionally biased region" description="Polar residues" evidence="1">
    <location>
        <begin position="64"/>
        <end position="79"/>
    </location>
</feature>
<keyword evidence="5" id="KW-1185">Reference proteome</keyword>
<feature type="compositionally biased region" description="Basic and acidic residues" evidence="1">
    <location>
        <begin position="118"/>
        <end position="129"/>
    </location>
</feature>
<feature type="compositionally biased region" description="Polar residues" evidence="1">
    <location>
        <begin position="244"/>
        <end position="254"/>
    </location>
</feature>
<evidence type="ECO:0000259" key="2">
    <source>
        <dbReference type="PROSITE" id="PS50090"/>
    </source>
</evidence>
<dbReference type="SUPFAM" id="SSF46689">
    <property type="entry name" value="Homeodomain-like"/>
    <property type="match status" value="1"/>
</dbReference>
<gene>
    <name evidence="4" type="ORF">QTG54_003287</name>
</gene>
<feature type="compositionally biased region" description="Basic residues" evidence="1">
    <location>
        <begin position="293"/>
        <end position="315"/>
    </location>
</feature>
<organism evidence="4 5">
    <name type="scientific">Skeletonema marinoi</name>
    <dbReference type="NCBI Taxonomy" id="267567"/>
    <lineage>
        <taxon>Eukaryota</taxon>
        <taxon>Sar</taxon>
        <taxon>Stramenopiles</taxon>
        <taxon>Ochrophyta</taxon>
        <taxon>Bacillariophyta</taxon>
        <taxon>Coscinodiscophyceae</taxon>
        <taxon>Thalassiosirophycidae</taxon>
        <taxon>Thalassiosirales</taxon>
        <taxon>Skeletonemataceae</taxon>
        <taxon>Skeletonema</taxon>
        <taxon>Skeletonema marinoi-dohrnii complex</taxon>
    </lineage>
</organism>
<feature type="compositionally biased region" description="Acidic residues" evidence="1">
    <location>
        <begin position="752"/>
        <end position="761"/>
    </location>
</feature>
<evidence type="ECO:0000313" key="5">
    <source>
        <dbReference type="Proteomes" id="UP001224775"/>
    </source>
</evidence>
<feature type="compositionally biased region" description="Basic residues" evidence="1">
    <location>
        <begin position="45"/>
        <end position="57"/>
    </location>
</feature>
<dbReference type="InterPro" id="IPR001005">
    <property type="entry name" value="SANT/Myb"/>
</dbReference>
<dbReference type="CDD" id="cd20401">
    <property type="entry name" value="Tudor_AtPTM-like"/>
    <property type="match status" value="1"/>
</dbReference>
<name>A0AAD8YJT6_9STRA</name>
<dbReference type="Pfam" id="PF21743">
    <property type="entry name" value="PTM_DIR17_Tudor"/>
    <property type="match status" value="1"/>
</dbReference>
<protein>
    <recommendedName>
        <fullName evidence="6">Myb-like domain-containing protein</fullName>
    </recommendedName>
</protein>
<evidence type="ECO:0000256" key="1">
    <source>
        <dbReference type="SAM" id="MobiDB-lite"/>
    </source>
</evidence>
<dbReference type="InterPro" id="IPR047365">
    <property type="entry name" value="Tudor_AtPTM-like"/>
</dbReference>
<evidence type="ECO:0000259" key="3">
    <source>
        <dbReference type="PROSITE" id="PS51294"/>
    </source>
</evidence>
<feature type="domain" description="Myb-like" evidence="2">
    <location>
        <begin position="662"/>
        <end position="716"/>
    </location>
</feature>
<feature type="region of interest" description="Disordered" evidence="1">
    <location>
        <begin position="31"/>
        <end position="329"/>
    </location>
</feature>
<feature type="compositionally biased region" description="Polar residues" evidence="1">
    <location>
        <begin position="155"/>
        <end position="199"/>
    </location>
</feature>
<feature type="compositionally biased region" description="Basic residues" evidence="1">
    <location>
        <begin position="555"/>
        <end position="565"/>
    </location>
</feature>
<feature type="region of interest" description="Disordered" evidence="1">
    <location>
        <begin position="379"/>
        <end position="445"/>
    </location>
</feature>
<evidence type="ECO:0008006" key="6">
    <source>
        <dbReference type="Google" id="ProtNLM"/>
    </source>
</evidence>
<dbReference type="Gene3D" id="1.10.10.60">
    <property type="entry name" value="Homeodomain-like"/>
    <property type="match status" value="1"/>
</dbReference>
<dbReference type="PROSITE" id="PS50090">
    <property type="entry name" value="MYB_LIKE"/>
    <property type="match status" value="1"/>
</dbReference>
<feature type="compositionally biased region" description="Basic and acidic residues" evidence="1">
    <location>
        <begin position="417"/>
        <end position="426"/>
    </location>
</feature>
<dbReference type="EMBL" id="JATAAI010000004">
    <property type="protein sequence ID" value="KAK1746680.1"/>
    <property type="molecule type" value="Genomic_DNA"/>
</dbReference>
<feature type="compositionally biased region" description="Acidic residues" evidence="1">
    <location>
        <begin position="862"/>
        <end position="880"/>
    </location>
</feature>
<sequence length="880" mass="97664">MAPVDDDIGFMGPILGRAKKVLFPDDYPVEEQRDAQKSANTAVVNKKKKTKSRARRAGRLESAGGSSLANVTIGDNSGNDGKENNRSQSSLNVSQNKKRGSAHRKMDSLAVASTIQMDEVKRNESKEKNQQPLPRRKPSAGGRRSDGNRSILEAQESSLLVSSAEPQQQKKGNIKSTSGRRSNGIKTCSLLMSSEPEQQQNRERRKSRVRFQSESALLLDKNDEKKHNNANQQQQNRRRGRSNHPMSSLVQSESGADVTIKSNSKRGSSTGGISSRSSAGASSLMALPSSTQKKSRSPQRQQKKKIAPSSKRRSFVGRLSLDNEQQLPLSPTFRSPLIMRQRSSRLSGEIASPEGILRFSTISNISNVFQQQHISMECSPLPCLNPRKRVDKKKTPPKIIGLTSSQSPSELPALPDQNRKSPRELVESPPLPEPATSTEMDIDSKPTADAVQAAIVTEAESYIGRRIARTFDKQVYHGTVAGFIKTHRLWKISYDDGDKEEMDFEELSYAMDLYDGKIKEAELADTGQDEEEDRHKPGSAVIEIETAPPIEKPSKPKKTYSKLPKKQLQTTKGSEEEVSNEIVTIPTKDGAEPTRRSTRAAKPTDRLTVASWKRKTNSNKNVDHTAEEADDTSPDSPPASNNVINKEDNEPEHSQSPVVEIDPIKQDGVWSNDEVAALRGAIKEMNPTSATYWEDVSSAVGTKAPYDCRQKWFSLVATPRVKRATSKKESKSHLNAIDSKLTGNDSSAVGRDDDDDDDDLFDATPFRGESVENQDDIEQRIEKSEQIEVSNVKNRRKGYNTYIENLRKDLNRKGQKTKPNKPIQMNKKLASDSRVFVNESDTNGVSGQLLPDGTVQINEQENSIDEEEMDDMWADSSDEE</sequence>
<dbReference type="PANTHER" id="PTHR37384:SF1">
    <property type="entry name" value="OS01G0835600 PROTEIN"/>
    <property type="match status" value="1"/>
</dbReference>
<dbReference type="CDD" id="cd00167">
    <property type="entry name" value="SANT"/>
    <property type="match status" value="1"/>
</dbReference>
<dbReference type="AlphaFoldDB" id="A0AAD8YJT6"/>
<feature type="region of interest" description="Disordered" evidence="1">
    <location>
        <begin position="721"/>
        <end position="784"/>
    </location>
</feature>
<dbReference type="InterPro" id="IPR009057">
    <property type="entry name" value="Homeodomain-like_sf"/>
</dbReference>
<dbReference type="InterPro" id="IPR017930">
    <property type="entry name" value="Myb_dom"/>
</dbReference>
<dbReference type="PANTHER" id="PTHR37384">
    <property type="entry name" value="OS01G0835600 PROTEIN"/>
    <property type="match status" value="1"/>
</dbReference>
<dbReference type="PROSITE" id="PS51294">
    <property type="entry name" value="HTH_MYB"/>
    <property type="match status" value="1"/>
</dbReference>
<feature type="region of interest" description="Disordered" evidence="1">
    <location>
        <begin position="524"/>
        <end position="666"/>
    </location>
</feature>
<reference evidence="4" key="1">
    <citation type="submission" date="2023-06" db="EMBL/GenBank/DDBJ databases">
        <title>Survivors Of The Sea: Transcriptome response of Skeletonema marinoi to long-term dormancy.</title>
        <authorList>
            <person name="Pinder M.I.M."/>
            <person name="Kourtchenko O."/>
            <person name="Robertson E.K."/>
            <person name="Larsson T."/>
            <person name="Maumus F."/>
            <person name="Osuna-Cruz C.M."/>
            <person name="Vancaester E."/>
            <person name="Stenow R."/>
            <person name="Vandepoele K."/>
            <person name="Ploug H."/>
            <person name="Bruchert V."/>
            <person name="Godhe A."/>
            <person name="Topel M."/>
        </authorList>
    </citation>
    <scope>NUCLEOTIDE SEQUENCE</scope>
    <source>
        <strain evidence="4">R05AC</strain>
    </source>
</reference>
<evidence type="ECO:0000313" key="4">
    <source>
        <dbReference type="EMBL" id="KAK1746680.1"/>
    </source>
</evidence>
<accession>A0AAD8YJT6</accession>
<feature type="domain" description="HTH myb-type" evidence="3">
    <location>
        <begin position="662"/>
        <end position="720"/>
    </location>
</feature>
<proteinExistence type="predicted"/>
<feature type="compositionally biased region" description="Low complexity" evidence="1">
    <location>
        <begin position="265"/>
        <end position="292"/>
    </location>
</feature>